<sequence>MAAVGAFLQLIAVRPVLGGIPIIVLAGFLGFLLQVVQLIPRFIHQFFFLTSRWERRGQQRTDGDSGCSNRHRLFPKHFIEAFSGTLCPVAQMVCRMMTRFAELMAHLAKLAFELVAFIVERVLFIGFISFIGISGTAIGLMLLTQHQPGHADSCQQGRNRIFLHCRGEIVEKIAAIAFGITQHPVDDFAGRQSAFQRFDYMAYCSALLVDFPFERGWVLLRFDIDLAAGAHDPCLLMASLSL</sequence>
<reference evidence="2 3" key="1">
    <citation type="submission" date="2020-08" db="EMBL/GenBank/DDBJ databases">
        <title>Genomic Encyclopedia of Type Strains, Phase III (KMG-III): the genomes of soil and plant-associated and newly described type strains.</title>
        <authorList>
            <person name="Whitman W."/>
        </authorList>
    </citation>
    <scope>NUCLEOTIDE SEQUENCE [LARGE SCALE GENOMIC DNA]</scope>
    <source>
        <strain evidence="2 3">CECT 4462</strain>
    </source>
</reference>
<accession>A0A839SXS2</accession>
<proteinExistence type="predicted"/>
<evidence type="ECO:0000313" key="2">
    <source>
        <dbReference type="EMBL" id="MBB3101718.1"/>
    </source>
</evidence>
<dbReference type="EMBL" id="JACHXI010000001">
    <property type="protein sequence ID" value="MBB3101718.1"/>
    <property type="molecule type" value="Genomic_DNA"/>
</dbReference>
<protein>
    <submittedName>
        <fullName evidence="2">Uncharacterized protein</fullName>
    </submittedName>
</protein>
<feature type="transmembrane region" description="Helical" evidence="1">
    <location>
        <begin position="124"/>
        <end position="143"/>
    </location>
</feature>
<organism evidence="2 3">
    <name type="scientific">Azomonas macrocytogenes</name>
    <name type="common">Azotobacter macrocytogenes</name>
    <dbReference type="NCBI Taxonomy" id="69962"/>
    <lineage>
        <taxon>Bacteria</taxon>
        <taxon>Pseudomonadati</taxon>
        <taxon>Pseudomonadota</taxon>
        <taxon>Gammaproteobacteria</taxon>
        <taxon>Pseudomonadales</taxon>
        <taxon>Pseudomonadaceae</taxon>
        <taxon>Azomonas</taxon>
    </lineage>
</organism>
<evidence type="ECO:0000256" key="1">
    <source>
        <dbReference type="SAM" id="Phobius"/>
    </source>
</evidence>
<dbReference type="AlphaFoldDB" id="A0A839SXS2"/>
<keyword evidence="1" id="KW-0472">Membrane</keyword>
<dbReference type="Proteomes" id="UP000549250">
    <property type="component" value="Unassembled WGS sequence"/>
</dbReference>
<gene>
    <name evidence="2" type="ORF">FHR87_000078</name>
</gene>
<keyword evidence="3" id="KW-1185">Reference proteome</keyword>
<comment type="caution">
    <text evidence="2">The sequence shown here is derived from an EMBL/GenBank/DDBJ whole genome shotgun (WGS) entry which is preliminary data.</text>
</comment>
<keyword evidence="1" id="KW-0812">Transmembrane</keyword>
<name>A0A839SXS2_AZOMA</name>
<evidence type="ECO:0000313" key="3">
    <source>
        <dbReference type="Proteomes" id="UP000549250"/>
    </source>
</evidence>
<keyword evidence="1" id="KW-1133">Transmembrane helix</keyword>